<gene>
    <name evidence="2" type="ORF">V6575_08635</name>
</gene>
<sequence>MTSQYATSSNFDIRVNFAKKYSTKNWLGWLAERLPITSSDKVLDVGCGTGNIWLVLSHHEKYPGTLTLYDKSPAMLSKSTEVLKFMQAKSALTSLVGDAEDLPFEDNSFDTVLALHMLYHVKDQPKAVAEFARVLRPNGKLYLTSNTTRNMKPIFETAYQAFGQSGVRVDPGAHAFDPDTAKTLLSPHFQTVDKELFVDVYRVSSQEDVVNFLGSMTEVWSPTDTQIRSVPSHVSQTFKNTNGTLELDHECAMITATLGD</sequence>
<dbReference type="InterPro" id="IPR013216">
    <property type="entry name" value="Methyltransf_11"/>
</dbReference>
<accession>A0ABU8TJ17</accession>
<dbReference type="InterPro" id="IPR050508">
    <property type="entry name" value="Methyltransf_Superfamily"/>
</dbReference>
<dbReference type="SUPFAM" id="SSF53335">
    <property type="entry name" value="S-adenosyl-L-methionine-dependent methyltransferases"/>
    <property type="match status" value="1"/>
</dbReference>
<proteinExistence type="predicted"/>
<keyword evidence="2" id="KW-0489">Methyltransferase</keyword>
<dbReference type="EMBL" id="JBAKIA010000004">
    <property type="protein sequence ID" value="MEJ8474155.1"/>
    <property type="molecule type" value="Genomic_DNA"/>
</dbReference>
<organism evidence="2 3">
    <name type="scientific">Roseibium algae</name>
    <dbReference type="NCBI Taxonomy" id="3123038"/>
    <lineage>
        <taxon>Bacteria</taxon>
        <taxon>Pseudomonadati</taxon>
        <taxon>Pseudomonadota</taxon>
        <taxon>Alphaproteobacteria</taxon>
        <taxon>Hyphomicrobiales</taxon>
        <taxon>Stappiaceae</taxon>
        <taxon>Roseibium</taxon>
    </lineage>
</organism>
<protein>
    <submittedName>
        <fullName evidence="2">Class I SAM-dependent methyltransferase</fullName>
    </submittedName>
</protein>
<dbReference type="GO" id="GO:0032259">
    <property type="term" value="P:methylation"/>
    <property type="evidence" value="ECO:0007669"/>
    <property type="project" value="UniProtKB-KW"/>
</dbReference>
<feature type="domain" description="Methyltransferase type 11" evidence="1">
    <location>
        <begin position="43"/>
        <end position="143"/>
    </location>
</feature>
<evidence type="ECO:0000259" key="1">
    <source>
        <dbReference type="Pfam" id="PF08241"/>
    </source>
</evidence>
<keyword evidence="2" id="KW-0808">Transferase</keyword>
<evidence type="ECO:0000313" key="3">
    <source>
        <dbReference type="Proteomes" id="UP001385499"/>
    </source>
</evidence>
<dbReference type="GO" id="GO:0008168">
    <property type="term" value="F:methyltransferase activity"/>
    <property type="evidence" value="ECO:0007669"/>
    <property type="project" value="UniProtKB-KW"/>
</dbReference>
<dbReference type="Gene3D" id="3.40.50.150">
    <property type="entry name" value="Vaccinia Virus protein VP39"/>
    <property type="match status" value="1"/>
</dbReference>
<dbReference type="Pfam" id="PF08241">
    <property type="entry name" value="Methyltransf_11"/>
    <property type="match status" value="1"/>
</dbReference>
<comment type="caution">
    <text evidence="2">The sequence shown here is derived from an EMBL/GenBank/DDBJ whole genome shotgun (WGS) entry which is preliminary data.</text>
</comment>
<dbReference type="Proteomes" id="UP001385499">
    <property type="component" value="Unassembled WGS sequence"/>
</dbReference>
<name>A0ABU8TJ17_9HYPH</name>
<dbReference type="PANTHER" id="PTHR42912">
    <property type="entry name" value="METHYLTRANSFERASE"/>
    <property type="match status" value="1"/>
</dbReference>
<evidence type="ECO:0000313" key="2">
    <source>
        <dbReference type="EMBL" id="MEJ8474155.1"/>
    </source>
</evidence>
<reference evidence="2 3" key="1">
    <citation type="submission" date="2024-02" db="EMBL/GenBank/DDBJ databases">
        <title>Roseibium algae sp. nov., isolated from marine alga (Grateloupia sp.), showing potential in myo-inositol conversion.</title>
        <authorList>
            <person name="Wang Y."/>
        </authorList>
    </citation>
    <scope>NUCLEOTIDE SEQUENCE [LARGE SCALE GENOMIC DNA]</scope>
    <source>
        <strain evidence="2 3">H3510</strain>
    </source>
</reference>
<dbReference type="PANTHER" id="PTHR42912:SF80">
    <property type="entry name" value="METHYLTRANSFERASE DOMAIN-CONTAINING PROTEIN"/>
    <property type="match status" value="1"/>
</dbReference>
<keyword evidence="3" id="KW-1185">Reference proteome</keyword>
<dbReference type="InterPro" id="IPR029063">
    <property type="entry name" value="SAM-dependent_MTases_sf"/>
</dbReference>
<dbReference type="CDD" id="cd02440">
    <property type="entry name" value="AdoMet_MTases"/>
    <property type="match status" value="1"/>
</dbReference>
<dbReference type="RefSeq" id="WP_340273864.1">
    <property type="nucleotide sequence ID" value="NZ_JBAKIA010000004.1"/>
</dbReference>